<reference evidence="16 17" key="2">
    <citation type="submission" date="2024-06" db="EMBL/GenBank/DDBJ databases">
        <title>Caproicibacterium argilliputei sp. nov, a novel caproic acid producing anaerobic bacterium isolated from pit mud.</title>
        <authorList>
            <person name="Xia S."/>
        </authorList>
    </citation>
    <scope>NUCLEOTIDE SEQUENCE [LARGE SCALE GENOMIC DNA]</scope>
    <source>
        <strain evidence="16 17">ZCY20-5</strain>
    </source>
</reference>
<dbReference type="Pfam" id="PF01726">
    <property type="entry name" value="LexA_DNA_bind"/>
    <property type="match status" value="1"/>
</dbReference>
<dbReference type="InterPro" id="IPR036286">
    <property type="entry name" value="LexA/Signal_pep-like_sf"/>
</dbReference>
<accession>A0AA97H1J3</accession>
<comment type="subunit">
    <text evidence="12">Homodimer.</text>
</comment>
<evidence type="ECO:0000313" key="16">
    <source>
        <dbReference type="EMBL" id="WOC31770.1"/>
    </source>
</evidence>
<dbReference type="RefSeq" id="WP_275847032.1">
    <property type="nucleotide sequence ID" value="NZ_CP135996.1"/>
</dbReference>
<dbReference type="FunFam" id="2.10.109.10:FF:000001">
    <property type="entry name" value="LexA repressor"/>
    <property type="match status" value="1"/>
</dbReference>
<evidence type="ECO:0000256" key="8">
    <source>
        <dbReference type="ARBA" id="ARBA00023125"/>
    </source>
</evidence>
<feature type="DNA-binding region" description="H-T-H motif" evidence="12">
    <location>
        <begin position="25"/>
        <end position="45"/>
    </location>
</feature>
<dbReference type="InterPro" id="IPR050077">
    <property type="entry name" value="LexA_repressor"/>
</dbReference>
<evidence type="ECO:0000256" key="3">
    <source>
        <dbReference type="ARBA" id="ARBA00022705"/>
    </source>
</evidence>
<dbReference type="InterPro" id="IPR006200">
    <property type="entry name" value="LexA"/>
</dbReference>
<dbReference type="SUPFAM" id="SSF46785">
    <property type="entry name" value="Winged helix' DNA-binding domain"/>
    <property type="match status" value="1"/>
</dbReference>
<dbReference type="HAMAP" id="MF_00015">
    <property type="entry name" value="LexA"/>
    <property type="match status" value="1"/>
</dbReference>
<evidence type="ECO:0000256" key="1">
    <source>
        <dbReference type="ARBA" id="ARBA00007484"/>
    </source>
</evidence>
<dbReference type="GO" id="GO:0004252">
    <property type="term" value="F:serine-type endopeptidase activity"/>
    <property type="evidence" value="ECO:0007669"/>
    <property type="project" value="UniProtKB-UniRule"/>
</dbReference>
<feature type="active site" description="For autocatalytic cleavage activity" evidence="12">
    <location>
        <position position="120"/>
    </location>
</feature>
<dbReference type="InterPro" id="IPR006199">
    <property type="entry name" value="LexA_DNA-bd_dom"/>
</dbReference>
<dbReference type="InterPro" id="IPR036390">
    <property type="entry name" value="WH_DNA-bd_sf"/>
</dbReference>
<evidence type="ECO:0000256" key="13">
    <source>
        <dbReference type="RuleBase" id="RU003991"/>
    </source>
</evidence>
<evidence type="ECO:0000256" key="9">
    <source>
        <dbReference type="ARBA" id="ARBA00023163"/>
    </source>
</evidence>
<evidence type="ECO:0000259" key="14">
    <source>
        <dbReference type="Pfam" id="PF00717"/>
    </source>
</evidence>
<dbReference type="GO" id="GO:0003677">
    <property type="term" value="F:DNA binding"/>
    <property type="evidence" value="ECO:0007669"/>
    <property type="project" value="UniProtKB-UniRule"/>
</dbReference>
<dbReference type="InterPro" id="IPR015927">
    <property type="entry name" value="Peptidase_S24_S26A/B/C"/>
</dbReference>
<evidence type="ECO:0000256" key="2">
    <source>
        <dbReference type="ARBA" id="ARBA00022491"/>
    </source>
</evidence>
<dbReference type="AlphaFoldDB" id="A0AA97H1J3"/>
<dbReference type="InterPro" id="IPR006197">
    <property type="entry name" value="Peptidase_S24_LexA"/>
</dbReference>
<dbReference type="GO" id="GO:0006281">
    <property type="term" value="P:DNA repair"/>
    <property type="evidence" value="ECO:0007669"/>
    <property type="project" value="UniProtKB-UniRule"/>
</dbReference>
<keyword evidence="4 12" id="KW-0227">DNA damage</keyword>
<dbReference type="GO" id="GO:0045892">
    <property type="term" value="P:negative regulation of DNA-templated transcription"/>
    <property type="evidence" value="ECO:0007669"/>
    <property type="project" value="UniProtKB-UniRule"/>
</dbReference>
<keyword evidence="7 12" id="KW-0805">Transcription regulation</keyword>
<keyword evidence="17" id="KW-1185">Reference proteome</keyword>
<evidence type="ECO:0000256" key="7">
    <source>
        <dbReference type="ARBA" id="ARBA00023015"/>
    </source>
</evidence>
<dbReference type="SUPFAM" id="SSF51306">
    <property type="entry name" value="LexA/Signal peptidase"/>
    <property type="match status" value="1"/>
</dbReference>
<evidence type="ECO:0000256" key="6">
    <source>
        <dbReference type="ARBA" id="ARBA00022813"/>
    </source>
</evidence>
<evidence type="ECO:0000256" key="5">
    <source>
        <dbReference type="ARBA" id="ARBA00022801"/>
    </source>
</evidence>
<reference evidence="17" key="1">
    <citation type="submission" date="2024-06" db="EMBL/GenBank/DDBJ databases">
        <title>Caproicibacterium argilliputei sp. nov, a novel caproic acid producing anaerobic bacterium isolated from pit mud.</title>
        <authorList>
            <person name="Zeng C."/>
        </authorList>
    </citation>
    <scope>NUCLEOTIDE SEQUENCE [LARGE SCALE GENOMIC DNA]</scope>
    <source>
        <strain evidence="17">ZCY20-5</strain>
    </source>
</reference>
<name>A0AA97H1J3_9FIRM</name>
<dbReference type="GO" id="GO:0006260">
    <property type="term" value="P:DNA replication"/>
    <property type="evidence" value="ECO:0007669"/>
    <property type="project" value="UniProtKB-UniRule"/>
</dbReference>
<dbReference type="InterPro" id="IPR039418">
    <property type="entry name" value="LexA-like"/>
</dbReference>
<evidence type="ECO:0000313" key="17">
    <source>
        <dbReference type="Proteomes" id="UP001300604"/>
    </source>
</evidence>
<dbReference type="Proteomes" id="UP001300604">
    <property type="component" value="Chromosome"/>
</dbReference>
<dbReference type="InterPro" id="IPR036388">
    <property type="entry name" value="WH-like_DNA-bd_sf"/>
</dbReference>
<dbReference type="KEGG" id="carl:PXC00_11260"/>
<evidence type="ECO:0000256" key="4">
    <source>
        <dbReference type="ARBA" id="ARBA00022763"/>
    </source>
</evidence>
<dbReference type="GO" id="GO:0009432">
    <property type="term" value="P:SOS response"/>
    <property type="evidence" value="ECO:0007669"/>
    <property type="project" value="UniProtKB-UniRule"/>
</dbReference>
<dbReference type="Pfam" id="PF00717">
    <property type="entry name" value="Peptidase_S24"/>
    <property type="match status" value="1"/>
</dbReference>
<evidence type="ECO:0000256" key="11">
    <source>
        <dbReference type="ARBA" id="ARBA00023236"/>
    </source>
</evidence>
<evidence type="ECO:0000256" key="12">
    <source>
        <dbReference type="HAMAP-Rule" id="MF_00015"/>
    </source>
</evidence>
<feature type="domain" description="LexA repressor DNA-binding" evidence="15">
    <location>
        <begin position="2"/>
        <end position="62"/>
    </location>
</feature>
<keyword evidence="2 12" id="KW-0678">Repressor</keyword>
<dbReference type="PANTHER" id="PTHR33516:SF2">
    <property type="entry name" value="LEXA REPRESSOR-RELATED"/>
    <property type="match status" value="1"/>
</dbReference>
<dbReference type="PRINTS" id="PR00726">
    <property type="entry name" value="LEXASERPTASE"/>
</dbReference>
<feature type="domain" description="Peptidase S24/S26A/S26B/S26C" evidence="14">
    <location>
        <begin position="77"/>
        <end position="190"/>
    </location>
</feature>
<sequence>MLTASQQKVYDYLKSRSRTGLPPTVREICAATGLKSTSSVHAHLKTLERKGYITRDAGLNRAIHITGDDDAIPLQVPLLGRVAAGQPILATEEIEGYIPYLPPRRTSDATYFALNVRGESMRDIGILNRDIVIVKQTPTAEDGEIVVAMIDGEATVKRIFREPDRIRLQPENPEFSPIYAKEVTILGRVVALVRNY</sequence>
<keyword evidence="10 12" id="KW-0234">DNA repair</keyword>
<keyword evidence="3 12" id="KW-0235">DNA replication</keyword>
<dbReference type="CDD" id="cd06529">
    <property type="entry name" value="S24_LexA-like"/>
    <property type="match status" value="1"/>
</dbReference>
<dbReference type="Gene3D" id="1.10.10.10">
    <property type="entry name" value="Winged helix-like DNA-binding domain superfamily/Winged helix DNA-binding domain"/>
    <property type="match status" value="1"/>
</dbReference>
<comment type="similarity">
    <text evidence="1 12 13">Belongs to the peptidase S24 family.</text>
</comment>
<organism evidence="16 17">
    <name type="scientific">Caproicibacterium argilliputei</name>
    <dbReference type="NCBI Taxonomy" id="3030016"/>
    <lineage>
        <taxon>Bacteria</taxon>
        <taxon>Bacillati</taxon>
        <taxon>Bacillota</taxon>
        <taxon>Clostridia</taxon>
        <taxon>Eubacteriales</taxon>
        <taxon>Oscillospiraceae</taxon>
        <taxon>Caproicibacterium</taxon>
    </lineage>
</organism>
<dbReference type="PANTHER" id="PTHR33516">
    <property type="entry name" value="LEXA REPRESSOR"/>
    <property type="match status" value="1"/>
</dbReference>
<evidence type="ECO:0000256" key="10">
    <source>
        <dbReference type="ARBA" id="ARBA00023204"/>
    </source>
</evidence>
<keyword evidence="11 12" id="KW-0742">SOS response</keyword>
<keyword evidence="8 12" id="KW-0238">DNA-binding</keyword>
<evidence type="ECO:0000259" key="15">
    <source>
        <dbReference type="Pfam" id="PF01726"/>
    </source>
</evidence>
<protein>
    <recommendedName>
        <fullName evidence="12">LexA repressor</fullName>
        <ecNumber evidence="12">3.4.21.88</ecNumber>
    </recommendedName>
</protein>
<dbReference type="EC" id="3.4.21.88" evidence="12"/>
<dbReference type="NCBIfam" id="TIGR00498">
    <property type="entry name" value="lexA"/>
    <property type="match status" value="1"/>
</dbReference>
<dbReference type="Gene3D" id="2.10.109.10">
    <property type="entry name" value="Umud Fragment, subunit A"/>
    <property type="match status" value="1"/>
</dbReference>
<keyword evidence="5 12" id="KW-0378">Hydrolase</keyword>
<reference evidence="17" key="3">
    <citation type="submission" date="2024-06" db="EMBL/GenBank/DDBJ databases">
        <authorList>
            <person name="Zeng C."/>
        </authorList>
    </citation>
    <scope>NUCLEOTIDE SEQUENCE [LARGE SCALE GENOMIC DNA]</scope>
    <source>
        <strain evidence="17">ZCY20-5</strain>
    </source>
</reference>
<comment type="catalytic activity">
    <reaction evidence="12">
        <text>Hydrolysis of Ala-|-Gly bond in repressor LexA.</text>
        <dbReference type="EC" id="3.4.21.88"/>
    </reaction>
</comment>
<comment type="function">
    <text evidence="12">Represses a number of genes involved in the response to DNA damage (SOS response), including recA and lexA. In the presence of single-stranded DNA, RecA interacts with LexA causing an autocatalytic cleavage which disrupts the DNA-binding part of LexA, leading to derepression of the SOS regulon and eventually DNA repair.</text>
</comment>
<feature type="active site" description="For autocatalytic cleavage activity" evidence="12">
    <location>
        <position position="157"/>
    </location>
</feature>
<dbReference type="EMBL" id="CP135996">
    <property type="protein sequence ID" value="WOC31770.1"/>
    <property type="molecule type" value="Genomic_DNA"/>
</dbReference>
<feature type="site" description="Cleavage; by autolysis" evidence="12">
    <location>
        <begin position="84"/>
        <end position="85"/>
    </location>
</feature>
<dbReference type="GO" id="GO:0006508">
    <property type="term" value="P:proteolysis"/>
    <property type="evidence" value="ECO:0007669"/>
    <property type="project" value="InterPro"/>
</dbReference>
<keyword evidence="6 12" id="KW-0068">Autocatalytic cleavage</keyword>
<gene>
    <name evidence="12 16" type="primary">lexA</name>
    <name evidence="16" type="ORF">PXC00_11260</name>
</gene>
<keyword evidence="9 12" id="KW-0804">Transcription</keyword>
<proteinExistence type="inferred from homology"/>